<keyword evidence="5" id="KW-0805">Transcription regulation</keyword>
<dbReference type="GO" id="GO:0043565">
    <property type="term" value="F:sequence-specific DNA binding"/>
    <property type="evidence" value="ECO:0007669"/>
    <property type="project" value="InterPro"/>
</dbReference>
<dbReference type="InterPro" id="IPR011006">
    <property type="entry name" value="CheY-like_superfamily"/>
</dbReference>
<keyword evidence="3 8" id="KW-0597">Phosphoprotein</keyword>
<evidence type="ECO:0000256" key="4">
    <source>
        <dbReference type="ARBA" id="ARBA00023012"/>
    </source>
</evidence>
<evidence type="ECO:0000256" key="2">
    <source>
        <dbReference type="ARBA" id="ARBA00022490"/>
    </source>
</evidence>
<dbReference type="PANTHER" id="PTHR42713:SF3">
    <property type="entry name" value="TRANSCRIPTIONAL REGULATORY PROTEIN HPTR"/>
    <property type="match status" value="1"/>
</dbReference>
<dbReference type="Proteomes" id="UP000295632">
    <property type="component" value="Unassembled WGS sequence"/>
</dbReference>
<feature type="domain" description="HTH araC/xylS-type" evidence="9">
    <location>
        <begin position="399"/>
        <end position="497"/>
    </location>
</feature>
<dbReference type="PROSITE" id="PS50110">
    <property type="entry name" value="RESPONSE_REGULATORY"/>
    <property type="match status" value="1"/>
</dbReference>
<dbReference type="SMART" id="SM00342">
    <property type="entry name" value="HTH_ARAC"/>
    <property type="match status" value="1"/>
</dbReference>
<feature type="domain" description="Response regulatory" evidence="10">
    <location>
        <begin position="4"/>
        <end position="121"/>
    </location>
</feature>
<evidence type="ECO:0000313" key="12">
    <source>
        <dbReference type="Proteomes" id="UP000295632"/>
    </source>
</evidence>
<evidence type="ECO:0000256" key="7">
    <source>
        <dbReference type="ARBA" id="ARBA00023163"/>
    </source>
</evidence>
<proteinExistence type="predicted"/>
<sequence length="498" mass="57508">MIHKGLIVDDEPIICEGLSSTIPWEQWGIEIVGIAYDGVDAVETLASLDVDFILSDVRMPEMDGLDLAEHVQKHYSHIKMIMMSGYEEFDYAKRALKYGAKDYLLKPVDIDELGTLLQKMQEEDKEEDHKWWNQQVQHHLSTNIVDASVQGNRTLRYRVYGVEIAEYETWLCHLTEEEMADQKALFQKKWLRWADNMQMTVAISHFSDHRLVLCLTDWGDGDIDTSEYDRLPTSLDNILFSWSIVAGHVLTTWSDMRPTVHQVLQKMQYLPSFGPNTILPLNEQIESVEAAALATFADGFANAVLQTKQEMAESLFVELSTLLETTHWRMKDVIQWFQTVETELVKSFTEAPILRFLEGHQLDTLNSTKLLLQAFKLDVMHILEWKKRAATSSRKRLVENALVYIDENYNHDIKAAEVADVINVSPNYFSLLIKQETGHSFSDVLNDARINQTKKLLKETPYKIFEIAGMVGYRDYKYFVSVFKKRTSLTPTEFRNMA</sequence>
<evidence type="ECO:0000256" key="6">
    <source>
        <dbReference type="ARBA" id="ARBA00023125"/>
    </source>
</evidence>
<evidence type="ECO:0000259" key="10">
    <source>
        <dbReference type="PROSITE" id="PS50110"/>
    </source>
</evidence>
<dbReference type="SUPFAM" id="SSF52172">
    <property type="entry name" value="CheY-like"/>
    <property type="match status" value="1"/>
</dbReference>
<dbReference type="InterPro" id="IPR018060">
    <property type="entry name" value="HTH_AraC"/>
</dbReference>
<organism evidence="11 12">
    <name type="scientific">Aureibacillus halotolerans</name>
    <dbReference type="NCBI Taxonomy" id="1508390"/>
    <lineage>
        <taxon>Bacteria</taxon>
        <taxon>Bacillati</taxon>
        <taxon>Bacillota</taxon>
        <taxon>Bacilli</taxon>
        <taxon>Bacillales</taxon>
        <taxon>Bacillaceae</taxon>
        <taxon>Aureibacillus</taxon>
    </lineage>
</organism>
<dbReference type="Gene3D" id="1.10.10.60">
    <property type="entry name" value="Homeodomain-like"/>
    <property type="match status" value="2"/>
</dbReference>
<dbReference type="Gene3D" id="3.40.50.2300">
    <property type="match status" value="1"/>
</dbReference>
<dbReference type="RefSeq" id="WP_133578760.1">
    <property type="nucleotide sequence ID" value="NZ_SNYJ01000001.1"/>
</dbReference>
<dbReference type="SUPFAM" id="SSF46689">
    <property type="entry name" value="Homeodomain-like"/>
    <property type="match status" value="2"/>
</dbReference>
<evidence type="ECO:0000259" key="9">
    <source>
        <dbReference type="PROSITE" id="PS01124"/>
    </source>
</evidence>
<keyword evidence="6" id="KW-0238">DNA-binding</keyword>
<protein>
    <submittedName>
        <fullName evidence="11">AraC family two component transcriptional regulator</fullName>
    </submittedName>
</protein>
<keyword evidence="2" id="KW-0963">Cytoplasm</keyword>
<keyword evidence="12" id="KW-1185">Reference proteome</keyword>
<dbReference type="Pfam" id="PF00072">
    <property type="entry name" value="Response_reg"/>
    <property type="match status" value="1"/>
</dbReference>
<dbReference type="InterPro" id="IPR009057">
    <property type="entry name" value="Homeodomain-like_sf"/>
</dbReference>
<dbReference type="InterPro" id="IPR001789">
    <property type="entry name" value="Sig_transdc_resp-reg_receiver"/>
</dbReference>
<dbReference type="InterPro" id="IPR051552">
    <property type="entry name" value="HptR"/>
</dbReference>
<dbReference type="EMBL" id="SNYJ01000001">
    <property type="protein sequence ID" value="TDQ42941.1"/>
    <property type="molecule type" value="Genomic_DNA"/>
</dbReference>
<feature type="modified residue" description="4-aspartylphosphate" evidence="8">
    <location>
        <position position="56"/>
    </location>
</feature>
<dbReference type="GO" id="GO:0000160">
    <property type="term" value="P:phosphorelay signal transduction system"/>
    <property type="evidence" value="ECO:0007669"/>
    <property type="project" value="UniProtKB-KW"/>
</dbReference>
<dbReference type="GO" id="GO:0005737">
    <property type="term" value="C:cytoplasm"/>
    <property type="evidence" value="ECO:0007669"/>
    <property type="project" value="UniProtKB-SubCell"/>
</dbReference>
<dbReference type="PANTHER" id="PTHR42713">
    <property type="entry name" value="HISTIDINE KINASE-RELATED"/>
    <property type="match status" value="1"/>
</dbReference>
<accession>A0A4R6U937</accession>
<name>A0A4R6U937_9BACI</name>
<evidence type="ECO:0000256" key="5">
    <source>
        <dbReference type="ARBA" id="ARBA00023015"/>
    </source>
</evidence>
<keyword evidence="7" id="KW-0804">Transcription</keyword>
<comment type="caution">
    <text evidence="11">The sequence shown here is derived from an EMBL/GenBank/DDBJ whole genome shotgun (WGS) entry which is preliminary data.</text>
</comment>
<evidence type="ECO:0000256" key="3">
    <source>
        <dbReference type="ARBA" id="ARBA00022553"/>
    </source>
</evidence>
<dbReference type="CDD" id="cd17536">
    <property type="entry name" value="REC_YesN-like"/>
    <property type="match status" value="1"/>
</dbReference>
<evidence type="ECO:0000313" key="11">
    <source>
        <dbReference type="EMBL" id="TDQ42941.1"/>
    </source>
</evidence>
<dbReference type="AlphaFoldDB" id="A0A4R6U937"/>
<dbReference type="SMART" id="SM00448">
    <property type="entry name" value="REC"/>
    <property type="match status" value="1"/>
</dbReference>
<dbReference type="OrthoDB" id="342399at2"/>
<evidence type="ECO:0000256" key="1">
    <source>
        <dbReference type="ARBA" id="ARBA00004496"/>
    </source>
</evidence>
<dbReference type="PROSITE" id="PS01124">
    <property type="entry name" value="HTH_ARAC_FAMILY_2"/>
    <property type="match status" value="1"/>
</dbReference>
<gene>
    <name evidence="11" type="ORF">EV213_101371</name>
</gene>
<reference evidence="11 12" key="1">
    <citation type="submission" date="2019-03" db="EMBL/GenBank/DDBJ databases">
        <title>Genomic Encyclopedia of Type Strains, Phase IV (KMG-IV): sequencing the most valuable type-strain genomes for metagenomic binning, comparative biology and taxonomic classification.</title>
        <authorList>
            <person name="Goeker M."/>
        </authorList>
    </citation>
    <scope>NUCLEOTIDE SEQUENCE [LARGE SCALE GENOMIC DNA]</scope>
    <source>
        <strain evidence="11 12">DSM 28697</strain>
    </source>
</reference>
<dbReference type="GO" id="GO:0003700">
    <property type="term" value="F:DNA-binding transcription factor activity"/>
    <property type="evidence" value="ECO:0007669"/>
    <property type="project" value="InterPro"/>
</dbReference>
<comment type="subcellular location">
    <subcellularLocation>
        <location evidence="1">Cytoplasm</location>
    </subcellularLocation>
</comment>
<keyword evidence="4" id="KW-0902">Two-component regulatory system</keyword>
<dbReference type="Pfam" id="PF12833">
    <property type="entry name" value="HTH_18"/>
    <property type="match status" value="1"/>
</dbReference>
<evidence type="ECO:0000256" key="8">
    <source>
        <dbReference type="PROSITE-ProRule" id="PRU00169"/>
    </source>
</evidence>